<protein>
    <submittedName>
        <fullName evidence="1">Cytoplasmic protein</fullName>
    </submittedName>
</protein>
<dbReference type="OrthoDB" id="6631093at2"/>
<dbReference type="STRING" id="469381.Dpep_0034"/>
<evidence type="ECO:0000313" key="2">
    <source>
        <dbReference type="Proteomes" id="UP000006427"/>
    </source>
</evidence>
<organism evidence="1 2">
    <name type="scientific">Dethiosulfovibrio peptidovorans DSM 11002</name>
    <dbReference type="NCBI Taxonomy" id="469381"/>
    <lineage>
        <taxon>Bacteria</taxon>
        <taxon>Thermotogati</taxon>
        <taxon>Synergistota</taxon>
        <taxon>Synergistia</taxon>
        <taxon>Synergistales</taxon>
        <taxon>Dethiosulfovibrionaceae</taxon>
        <taxon>Dethiosulfovibrio</taxon>
    </lineage>
</organism>
<sequence>MSVIKPCPFCWEKKVRPTQYETWNTGDKDRWWIVECPKCQTGGPIAASKKKAIELWNHREEEM</sequence>
<proteinExistence type="predicted"/>
<keyword evidence="2" id="KW-1185">Reference proteome</keyword>
<gene>
    <name evidence="1" type="ORF">Dpep_0034</name>
</gene>
<name>D2Z2B0_9BACT</name>
<dbReference type="AlphaFoldDB" id="D2Z2B0"/>
<dbReference type="RefSeq" id="WP_005658516.1">
    <property type="nucleotide sequence ID" value="NZ_ABTR02000001.1"/>
</dbReference>
<comment type="caution">
    <text evidence="1">The sequence shown here is derived from an EMBL/GenBank/DDBJ whole genome shotgun (WGS) entry which is preliminary data.</text>
</comment>
<dbReference type="EMBL" id="ABTR02000001">
    <property type="protein sequence ID" value="EFC90066.1"/>
    <property type="molecule type" value="Genomic_DNA"/>
</dbReference>
<accession>D2Z2B0</accession>
<dbReference type="Proteomes" id="UP000006427">
    <property type="component" value="Unassembled WGS sequence"/>
</dbReference>
<dbReference type="Pfam" id="PF14354">
    <property type="entry name" value="Lar_restr_allev"/>
    <property type="match status" value="1"/>
</dbReference>
<reference evidence="1 2" key="1">
    <citation type="journal article" date="2010" name="Stand. Genomic Sci.">
        <title>Permanent draft genome sequence of Dethiosulfovibrio peptidovorans type strain (SEBR 4207).</title>
        <authorList>
            <person name="Labutti K."/>
            <person name="Mayilraj S."/>
            <person name="Clum A."/>
            <person name="Lucas S."/>
            <person name="Glavina Del Rio T."/>
            <person name="Nolan M."/>
            <person name="Tice H."/>
            <person name="Cheng J.F."/>
            <person name="Pitluck S."/>
            <person name="Liolios K."/>
            <person name="Ivanova N."/>
            <person name="Mavromatis K."/>
            <person name="Mikhailova N."/>
            <person name="Pati A."/>
            <person name="Goodwin L."/>
            <person name="Chen A."/>
            <person name="Palaniappan K."/>
            <person name="Land M."/>
            <person name="Hauser L."/>
            <person name="Chang Y.J."/>
            <person name="Jeffries C.D."/>
            <person name="Rohde M."/>
            <person name="Spring S."/>
            <person name="Goker M."/>
            <person name="Woyke T."/>
            <person name="Bristow J."/>
            <person name="Eisen J.A."/>
            <person name="Markowitz V."/>
            <person name="Hugenholtz P."/>
            <person name="Kyrpides N.C."/>
            <person name="Klenk H.P."/>
            <person name="Lapidus A."/>
        </authorList>
    </citation>
    <scope>NUCLEOTIDE SEQUENCE [LARGE SCALE GENOMIC DNA]</scope>
    <source>
        <strain evidence="1 2">DSM 11002</strain>
    </source>
</reference>
<dbReference type="PaxDb" id="469381-Dpep_0034"/>
<evidence type="ECO:0000313" key="1">
    <source>
        <dbReference type="EMBL" id="EFC90066.1"/>
    </source>
</evidence>